<evidence type="ECO:0000256" key="4">
    <source>
        <dbReference type="ARBA" id="ARBA00012142"/>
    </source>
</evidence>
<evidence type="ECO:0000256" key="5">
    <source>
        <dbReference type="ARBA" id="ARBA00022679"/>
    </source>
</evidence>
<feature type="domain" description="Pyruvate kinase barrel" evidence="13">
    <location>
        <begin position="9"/>
        <end position="44"/>
    </location>
</feature>
<comment type="similarity">
    <text evidence="3">Belongs to the pyruvate kinase family.</text>
</comment>
<dbReference type="Proteomes" id="UP001620626">
    <property type="component" value="Unassembled WGS sequence"/>
</dbReference>
<dbReference type="EMBL" id="JBICBT010000871">
    <property type="protein sequence ID" value="KAL3096119.1"/>
    <property type="molecule type" value="Genomic_DNA"/>
</dbReference>
<dbReference type="Pfam" id="PF00224">
    <property type="entry name" value="PK"/>
    <property type="match status" value="1"/>
</dbReference>
<organism evidence="14 15">
    <name type="scientific">Heterodera trifolii</name>
    <dbReference type="NCBI Taxonomy" id="157864"/>
    <lineage>
        <taxon>Eukaryota</taxon>
        <taxon>Metazoa</taxon>
        <taxon>Ecdysozoa</taxon>
        <taxon>Nematoda</taxon>
        <taxon>Chromadorea</taxon>
        <taxon>Rhabditida</taxon>
        <taxon>Tylenchina</taxon>
        <taxon>Tylenchomorpha</taxon>
        <taxon>Tylenchoidea</taxon>
        <taxon>Heteroderidae</taxon>
        <taxon>Heteroderinae</taxon>
        <taxon>Heterodera</taxon>
    </lineage>
</organism>
<evidence type="ECO:0000256" key="9">
    <source>
        <dbReference type="ARBA" id="ARBA00022840"/>
    </source>
</evidence>
<keyword evidence="11" id="KW-0324">Glycolysis</keyword>
<keyword evidence="12" id="KW-0670">Pyruvate</keyword>
<comment type="cofactor">
    <cofactor evidence="1">
        <name>K(+)</name>
        <dbReference type="ChEBI" id="CHEBI:29103"/>
    </cofactor>
</comment>
<evidence type="ECO:0000256" key="1">
    <source>
        <dbReference type="ARBA" id="ARBA00001958"/>
    </source>
</evidence>
<protein>
    <recommendedName>
        <fullName evidence="4">pyruvate kinase</fullName>
        <ecNumber evidence="4">2.7.1.40</ecNumber>
    </recommendedName>
</protein>
<keyword evidence="9" id="KW-0067">ATP-binding</keyword>
<dbReference type="GO" id="GO:0046872">
    <property type="term" value="F:metal ion binding"/>
    <property type="evidence" value="ECO:0007669"/>
    <property type="project" value="UniProtKB-KW"/>
</dbReference>
<dbReference type="InterPro" id="IPR015793">
    <property type="entry name" value="Pyrv_Knase_brl"/>
</dbReference>
<keyword evidence="7" id="KW-0547">Nucleotide-binding</keyword>
<dbReference type="GO" id="GO:0016301">
    <property type="term" value="F:kinase activity"/>
    <property type="evidence" value="ECO:0007669"/>
    <property type="project" value="UniProtKB-KW"/>
</dbReference>
<evidence type="ECO:0000256" key="3">
    <source>
        <dbReference type="ARBA" id="ARBA00008663"/>
    </source>
</evidence>
<evidence type="ECO:0000256" key="6">
    <source>
        <dbReference type="ARBA" id="ARBA00022723"/>
    </source>
</evidence>
<keyword evidence="5" id="KW-0808">Transferase</keyword>
<evidence type="ECO:0000256" key="7">
    <source>
        <dbReference type="ARBA" id="ARBA00022741"/>
    </source>
</evidence>
<dbReference type="Gene3D" id="3.20.20.60">
    <property type="entry name" value="Phosphoenolpyruvate-binding domains"/>
    <property type="match status" value="1"/>
</dbReference>
<name>A0ABD2JZP6_9BILA</name>
<keyword evidence="15" id="KW-1185">Reference proteome</keyword>
<dbReference type="EC" id="2.7.1.40" evidence="4"/>
<reference evidence="14 15" key="1">
    <citation type="submission" date="2024-10" db="EMBL/GenBank/DDBJ databases">
        <authorList>
            <person name="Kim D."/>
        </authorList>
    </citation>
    <scope>NUCLEOTIDE SEQUENCE [LARGE SCALE GENOMIC DNA]</scope>
    <source>
        <strain evidence="14">BH-2024</strain>
    </source>
</reference>
<gene>
    <name evidence="14" type="ORF">niasHT_020654</name>
</gene>
<sequence length="91" mass="9547">MVVAGEKSFDQQFLIAKCTIAGKPLICATQMLGSMGKTGQHTKDDFDVVKKLIAKSSIAGKPLICATQILGSMHTEDDFNVATNAAMNGSG</sequence>
<dbReference type="GO" id="GO:0004743">
    <property type="term" value="F:pyruvate kinase activity"/>
    <property type="evidence" value="ECO:0007669"/>
    <property type="project" value="UniProtKB-EC"/>
</dbReference>
<evidence type="ECO:0000256" key="8">
    <source>
        <dbReference type="ARBA" id="ARBA00022777"/>
    </source>
</evidence>
<comment type="caution">
    <text evidence="14">The sequence shown here is derived from an EMBL/GenBank/DDBJ whole genome shotgun (WGS) entry which is preliminary data.</text>
</comment>
<evidence type="ECO:0000259" key="13">
    <source>
        <dbReference type="Pfam" id="PF00224"/>
    </source>
</evidence>
<evidence type="ECO:0000313" key="15">
    <source>
        <dbReference type="Proteomes" id="UP001620626"/>
    </source>
</evidence>
<accession>A0ABD2JZP6</accession>
<keyword evidence="10" id="KW-0460">Magnesium</keyword>
<evidence type="ECO:0000256" key="2">
    <source>
        <dbReference type="ARBA" id="ARBA00004997"/>
    </source>
</evidence>
<keyword evidence="6" id="KW-0479">Metal-binding</keyword>
<proteinExistence type="inferred from homology"/>
<dbReference type="AlphaFoldDB" id="A0ABD2JZP6"/>
<evidence type="ECO:0000256" key="12">
    <source>
        <dbReference type="ARBA" id="ARBA00023317"/>
    </source>
</evidence>
<dbReference type="InterPro" id="IPR040442">
    <property type="entry name" value="Pyrv_kinase-like_dom_sf"/>
</dbReference>
<dbReference type="InterPro" id="IPR001697">
    <property type="entry name" value="Pyr_Knase"/>
</dbReference>
<keyword evidence="8" id="KW-0418">Kinase</keyword>
<evidence type="ECO:0000256" key="11">
    <source>
        <dbReference type="ARBA" id="ARBA00023152"/>
    </source>
</evidence>
<dbReference type="PANTHER" id="PTHR11817">
    <property type="entry name" value="PYRUVATE KINASE"/>
    <property type="match status" value="1"/>
</dbReference>
<evidence type="ECO:0000256" key="10">
    <source>
        <dbReference type="ARBA" id="ARBA00022842"/>
    </source>
</evidence>
<comment type="pathway">
    <text evidence="2">Carbohydrate degradation; glycolysis; pyruvate from D-glyceraldehyde 3-phosphate: step 5/5.</text>
</comment>
<dbReference type="InterPro" id="IPR015813">
    <property type="entry name" value="Pyrv/PenolPyrv_kinase-like_dom"/>
</dbReference>
<dbReference type="GO" id="GO:0005524">
    <property type="term" value="F:ATP binding"/>
    <property type="evidence" value="ECO:0007669"/>
    <property type="project" value="UniProtKB-KW"/>
</dbReference>
<dbReference type="SUPFAM" id="SSF51621">
    <property type="entry name" value="Phosphoenolpyruvate/pyruvate domain"/>
    <property type="match status" value="1"/>
</dbReference>
<evidence type="ECO:0000313" key="14">
    <source>
        <dbReference type="EMBL" id="KAL3096119.1"/>
    </source>
</evidence>